<dbReference type="InterPro" id="IPR001810">
    <property type="entry name" value="F-box_dom"/>
</dbReference>
<comment type="caution">
    <text evidence="3">The sequence shown here is derived from an EMBL/GenBank/DDBJ whole genome shotgun (WGS) entry which is preliminary data.</text>
</comment>
<dbReference type="AlphaFoldDB" id="A0AA38SET0"/>
<evidence type="ECO:0000256" key="1">
    <source>
        <dbReference type="SAM" id="SignalP"/>
    </source>
</evidence>
<dbReference type="Proteomes" id="UP001172457">
    <property type="component" value="Chromosome 7"/>
</dbReference>
<evidence type="ECO:0000313" key="4">
    <source>
        <dbReference type="Proteomes" id="UP001172457"/>
    </source>
</evidence>
<dbReference type="Pfam" id="PF00646">
    <property type="entry name" value="F-box"/>
    <property type="match status" value="1"/>
</dbReference>
<evidence type="ECO:0000259" key="2">
    <source>
        <dbReference type="Pfam" id="PF00646"/>
    </source>
</evidence>
<feature type="chain" id="PRO_5041286197" description="F-box domain-containing protein" evidence="1">
    <location>
        <begin position="17"/>
        <end position="166"/>
    </location>
</feature>
<dbReference type="PANTHER" id="PTHR31293:SF12">
    <property type="entry name" value="RNI-LIKE SUPERFAMILY PROTEIN"/>
    <property type="match status" value="1"/>
</dbReference>
<dbReference type="PANTHER" id="PTHR31293">
    <property type="entry name" value="RNI-LIKE SUPERFAMILY PROTEIN"/>
    <property type="match status" value="1"/>
</dbReference>
<organism evidence="3 4">
    <name type="scientific">Centaurea solstitialis</name>
    <name type="common">yellow star-thistle</name>
    <dbReference type="NCBI Taxonomy" id="347529"/>
    <lineage>
        <taxon>Eukaryota</taxon>
        <taxon>Viridiplantae</taxon>
        <taxon>Streptophyta</taxon>
        <taxon>Embryophyta</taxon>
        <taxon>Tracheophyta</taxon>
        <taxon>Spermatophyta</taxon>
        <taxon>Magnoliopsida</taxon>
        <taxon>eudicotyledons</taxon>
        <taxon>Gunneridae</taxon>
        <taxon>Pentapetalae</taxon>
        <taxon>asterids</taxon>
        <taxon>campanulids</taxon>
        <taxon>Asterales</taxon>
        <taxon>Asteraceae</taxon>
        <taxon>Carduoideae</taxon>
        <taxon>Cardueae</taxon>
        <taxon>Centaureinae</taxon>
        <taxon>Centaurea</taxon>
    </lineage>
</organism>
<keyword evidence="4" id="KW-1185">Reference proteome</keyword>
<dbReference type="EMBL" id="JARYMX010000007">
    <property type="protein sequence ID" value="KAJ9540699.1"/>
    <property type="molecule type" value="Genomic_DNA"/>
</dbReference>
<accession>A0AA38SET0</accession>
<sequence length="166" mass="18608">MIHAYIMLLIVGIILAAGLAALPAGSQRLGQQDYNKRGKVSDCHRLKGKGGNRLALLPCSIRSSIISSLTIKEAVVTSAVCKGWRHLWRDTQTLVLEDKTFVPTGADLDERAQKKKEQLKKFVEWIDRILNQHVSITIDVFKIKSGLGSRHDEAITRWLILPSRKK</sequence>
<reference evidence="3" key="1">
    <citation type="submission" date="2023-03" db="EMBL/GenBank/DDBJ databases">
        <title>Chromosome-scale reference genome and RAD-based genetic map of yellow starthistle (Centaurea solstitialis) reveal putative structural variation and QTLs associated with invader traits.</title>
        <authorList>
            <person name="Reatini B."/>
            <person name="Cang F.A."/>
            <person name="Jiang Q."/>
            <person name="Mckibben M.T.W."/>
            <person name="Barker M.S."/>
            <person name="Rieseberg L.H."/>
            <person name="Dlugosch K.M."/>
        </authorList>
    </citation>
    <scope>NUCLEOTIDE SEQUENCE</scope>
    <source>
        <strain evidence="3">CAN-66</strain>
        <tissue evidence="3">Leaf</tissue>
    </source>
</reference>
<name>A0AA38SET0_9ASTR</name>
<keyword evidence="1" id="KW-0732">Signal</keyword>
<feature type="domain" description="F-box" evidence="2">
    <location>
        <begin position="56"/>
        <end position="90"/>
    </location>
</feature>
<feature type="signal peptide" evidence="1">
    <location>
        <begin position="1"/>
        <end position="16"/>
    </location>
</feature>
<dbReference type="SUPFAM" id="SSF81383">
    <property type="entry name" value="F-box domain"/>
    <property type="match status" value="1"/>
</dbReference>
<gene>
    <name evidence="3" type="ORF">OSB04_027205</name>
</gene>
<dbReference type="InterPro" id="IPR055294">
    <property type="entry name" value="FBL60-like"/>
</dbReference>
<protein>
    <recommendedName>
        <fullName evidence="2">F-box domain-containing protein</fullName>
    </recommendedName>
</protein>
<evidence type="ECO:0000313" key="3">
    <source>
        <dbReference type="EMBL" id="KAJ9540699.1"/>
    </source>
</evidence>
<proteinExistence type="predicted"/>
<dbReference type="InterPro" id="IPR036047">
    <property type="entry name" value="F-box-like_dom_sf"/>
</dbReference>